<dbReference type="InterPro" id="IPR001343">
    <property type="entry name" value="Hemolysn_Ca-bd"/>
</dbReference>
<dbReference type="InterPro" id="IPR024079">
    <property type="entry name" value="MetalloPept_cat_dom_sf"/>
</dbReference>
<dbReference type="InterPro" id="IPR013858">
    <property type="entry name" value="Peptidase_M10B_C"/>
</dbReference>
<dbReference type="Gene3D" id="2.150.10.10">
    <property type="entry name" value="Serralysin-like metalloprotease, C-terminal"/>
    <property type="match status" value="2"/>
</dbReference>
<evidence type="ECO:0000256" key="2">
    <source>
        <dbReference type="ARBA" id="ARBA00004613"/>
    </source>
</evidence>
<protein>
    <submittedName>
        <fullName evidence="7">Serralysin</fullName>
        <ecNumber evidence="7">3.4.24.40</ecNumber>
    </submittedName>
</protein>
<dbReference type="Pfam" id="PF08548">
    <property type="entry name" value="Peptidase_M10_C"/>
    <property type="match status" value="1"/>
</dbReference>
<dbReference type="PRINTS" id="PR00313">
    <property type="entry name" value="CABNDNGRPT"/>
</dbReference>
<evidence type="ECO:0000256" key="3">
    <source>
        <dbReference type="ARBA" id="ARBA00009490"/>
    </source>
</evidence>
<dbReference type="SUPFAM" id="SSF55486">
    <property type="entry name" value="Metalloproteases ('zincins'), catalytic domain"/>
    <property type="match status" value="1"/>
</dbReference>
<dbReference type="SUPFAM" id="SSF51120">
    <property type="entry name" value="beta-Roll"/>
    <property type="match status" value="2"/>
</dbReference>
<feature type="domain" description="Peptidase metallopeptidase" evidence="6">
    <location>
        <begin position="56"/>
        <end position="206"/>
    </location>
</feature>
<dbReference type="PANTHER" id="PTHR38340:SF1">
    <property type="entry name" value="S-LAYER PROTEIN"/>
    <property type="match status" value="1"/>
</dbReference>
<keyword evidence="5" id="KW-0677">Repeat</keyword>
<accession>A0ABU1MH71</accession>
<keyword evidence="4" id="KW-0964">Secreted</keyword>
<dbReference type="GO" id="GO:0016787">
    <property type="term" value="F:hydrolase activity"/>
    <property type="evidence" value="ECO:0007669"/>
    <property type="project" value="UniProtKB-KW"/>
</dbReference>
<evidence type="ECO:0000256" key="4">
    <source>
        <dbReference type="ARBA" id="ARBA00022525"/>
    </source>
</evidence>
<evidence type="ECO:0000256" key="5">
    <source>
        <dbReference type="ARBA" id="ARBA00022737"/>
    </source>
</evidence>
<organism evidence="7 8">
    <name type="scientific">Novosphingobium capsulatum</name>
    <dbReference type="NCBI Taxonomy" id="13688"/>
    <lineage>
        <taxon>Bacteria</taxon>
        <taxon>Pseudomonadati</taxon>
        <taxon>Pseudomonadota</taxon>
        <taxon>Alphaproteobacteria</taxon>
        <taxon>Sphingomonadales</taxon>
        <taxon>Sphingomonadaceae</taxon>
        <taxon>Novosphingobium</taxon>
    </lineage>
</organism>
<comment type="caution">
    <text evidence="7">The sequence shown here is derived from an EMBL/GenBank/DDBJ whole genome shotgun (WGS) entry which is preliminary data.</text>
</comment>
<keyword evidence="8" id="KW-1185">Reference proteome</keyword>
<comment type="subcellular location">
    <subcellularLocation>
        <location evidence="2">Secreted</location>
    </subcellularLocation>
</comment>
<dbReference type="CDD" id="cd04277">
    <property type="entry name" value="ZnMc_serralysin_like"/>
    <property type="match status" value="1"/>
</dbReference>
<dbReference type="InterPro" id="IPR034033">
    <property type="entry name" value="Serralysin-like"/>
</dbReference>
<dbReference type="PROSITE" id="PS00330">
    <property type="entry name" value="HEMOLYSIN_CALCIUM"/>
    <property type="match status" value="4"/>
</dbReference>
<proteinExistence type="inferred from homology"/>
<evidence type="ECO:0000259" key="6">
    <source>
        <dbReference type="SMART" id="SM00235"/>
    </source>
</evidence>
<evidence type="ECO:0000313" key="7">
    <source>
        <dbReference type="EMBL" id="MDR6509665.1"/>
    </source>
</evidence>
<reference evidence="7 8" key="1">
    <citation type="submission" date="2023-07" db="EMBL/GenBank/DDBJ databases">
        <title>Sorghum-associated microbial communities from plants grown in Nebraska, USA.</title>
        <authorList>
            <person name="Schachtman D."/>
        </authorList>
    </citation>
    <scope>NUCLEOTIDE SEQUENCE [LARGE SCALE GENOMIC DNA]</scope>
    <source>
        <strain evidence="7 8">DS1027</strain>
    </source>
</reference>
<comment type="cofactor">
    <cofactor evidence="1">
        <name>Ca(2+)</name>
        <dbReference type="ChEBI" id="CHEBI:29108"/>
    </cofactor>
</comment>
<dbReference type="InterPro" id="IPR006026">
    <property type="entry name" value="Peptidase_Metallo"/>
</dbReference>
<keyword evidence="7" id="KW-0378">Hydrolase</keyword>
<sequence>MATYTQASPVKTYSLTADARFNALLQADPAYRLAWSTVSAGKTVVSYSFIWGGGVASAFASGYGTEMTAATVGALPSGDYANVALAFAQWANVANLSFKQVAETAGGTVGDIRLGLSSRVGDAWGYTKATAGGLANSHGDIWINPLYGRDSYAVNTYNFTALMHEIGHALGLAHPSEGFIIPTGYDYRNYTIMSYNDPYGVYAYNPAKEDFDYIIQTPMVYDIAAIQAIYGANMSYHAGDNTYAYSPGSPFYATIWDAGGKDLIDLRTFKLDCWVDLHPGAYSTLGFTNVSVSNNLGIAYNVTIEDCYGGAGNDTLVGNEANNALYGNAGNDRLYGYGGNDKLSGGKGDDILSGGDGNDTFLAGDDLGNDRYVGGPGLDLVTYAGATVGVTVNLATGVGDGTAAGLGKDTISGVERVTGSAYADTLLGDANDNILSGNGGNDTINGMAGADTLRGGSGQDRLTGGSGADRFVFERVIEFAGSTATTCDVITDFKHADGDLIVLTPIDANSLTSADDAFAFIGTAAFHHVAGELRYAITGGNTLVQGDINGDGLADFALLLQGSLSLAKGDFLL</sequence>
<dbReference type="InterPro" id="IPR011049">
    <property type="entry name" value="Serralysin-like_metalloprot_C"/>
</dbReference>
<dbReference type="Gene3D" id="3.40.390.10">
    <property type="entry name" value="Collagenase (Catalytic Domain)"/>
    <property type="match status" value="1"/>
</dbReference>
<dbReference type="EC" id="3.4.24.40" evidence="7"/>
<name>A0ABU1MH71_9SPHN</name>
<dbReference type="Proteomes" id="UP001184150">
    <property type="component" value="Unassembled WGS sequence"/>
</dbReference>
<dbReference type="EMBL" id="JAVDRD010000001">
    <property type="protein sequence ID" value="MDR6509665.1"/>
    <property type="molecule type" value="Genomic_DNA"/>
</dbReference>
<dbReference type="PANTHER" id="PTHR38340">
    <property type="entry name" value="S-LAYER PROTEIN"/>
    <property type="match status" value="1"/>
</dbReference>
<evidence type="ECO:0000313" key="8">
    <source>
        <dbReference type="Proteomes" id="UP001184150"/>
    </source>
</evidence>
<dbReference type="RefSeq" id="WP_309804308.1">
    <property type="nucleotide sequence ID" value="NZ_JAVDRD010000001.1"/>
</dbReference>
<dbReference type="InterPro" id="IPR018511">
    <property type="entry name" value="Hemolysin-typ_Ca-bd_CS"/>
</dbReference>
<dbReference type="Pfam" id="PF00353">
    <property type="entry name" value="HemolysinCabind"/>
    <property type="match status" value="3"/>
</dbReference>
<dbReference type="InterPro" id="IPR050557">
    <property type="entry name" value="RTX_toxin/Mannuronan_C5-epim"/>
</dbReference>
<evidence type="ECO:0000256" key="1">
    <source>
        <dbReference type="ARBA" id="ARBA00001913"/>
    </source>
</evidence>
<gene>
    <name evidence="7" type="ORF">J2792_000505</name>
</gene>
<comment type="similarity">
    <text evidence="3">Belongs to the peptidase M10B family.</text>
</comment>
<dbReference type="SMART" id="SM00235">
    <property type="entry name" value="ZnMc"/>
    <property type="match status" value="1"/>
</dbReference>